<keyword evidence="5" id="KW-0653">Protein transport</keyword>
<accession>U1GFH3</accession>
<evidence type="ECO:0000256" key="6">
    <source>
        <dbReference type="ARBA" id="ARBA00023034"/>
    </source>
</evidence>
<dbReference type="eggNOG" id="KOG2069">
    <property type="taxonomic scope" value="Eukaryota"/>
</dbReference>
<protein>
    <recommendedName>
        <fullName evidence="3">Conserved oligomeric Golgi complex subunit 8</fullName>
    </recommendedName>
    <alternativeName>
        <fullName evidence="8">Component of oligomeric Golgi complex 8</fullName>
    </alternativeName>
</protein>
<feature type="compositionally biased region" description="Basic and acidic residues" evidence="9">
    <location>
        <begin position="480"/>
        <end position="493"/>
    </location>
</feature>
<comment type="subcellular location">
    <subcellularLocation>
        <location evidence="1">Golgi apparatus membrane</location>
        <topology evidence="1">Peripheral membrane protein</topology>
    </subcellularLocation>
</comment>
<feature type="compositionally biased region" description="Low complexity" evidence="9">
    <location>
        <begin position="382"/>
        <end position="402"/>
    </location>
</feature>
<comment type="similarity">
    <text evidence="2">Belongs to the COG8 family.</text>
</comment>
<keyword evidence="11" id="KW-1185">Reference proteome</keyword>
<evidence type="ECO:0000256" key="2">
    <source>
        <dbReference type="ARBA" id="ARBA00006419"/>
    </source>
</evidence>
<dbReference type="AlphaFoldDB" id="U1GFH3"/>
<keyword evidence="4" id="KW-0813">Transport</keyword>
<dbReference type="RefSeq" id="XP_007786257.1">
    <property type="nucleotide sequence ID" value="XM_007788067.1"/>
</dbReference>
<evidence type="ECO:0000256" key="7">
    <source>
        <dbReference type="ARBA" id="ARBA00023136"/>
    </source>
</evidence>
<dbReference type="OMA" id="TISMYRN"/>
<feature type="region of interest" description="Disordered" evidence="9">
    <location>
        <begin position="472"/>
        <end position="493"/>
    </location>
</feature>
<evidence type="ECO:0000256" key="5">
    <source>
        <dbReference type="ARBA" id="ARBA00022927"/>
    </source>
</evidence>
<feature type="region of interest" description="Disordered" evidence="9">
    <location>
        <begin position="381"/>
        <end position="411"/>
    </location>
</feature>
<evidence type="ECO:0000313" key="10">
    <source>
        <dbReference type="EMBL" id="ERF76397.1"/>
    </source>
</evidence>
<keyword evidence="7" id="KW-0472">Membrane</keyword>
<dbReference type="InterPro" id="IPR007255">
    <property type="entry name" value="COG8"/>
</dbReference>
<feature type="compositionally biased region" description="Low complexity" evidence="9">
    <location>
        <begin position="578"/>
        <end position="589"/>
    </location>
</feature>
<organism evidence="10 11">
    <name type="scientific">Endocarpon pusillum (strain Z07020 / HMAS-L-300199)</name>
    <name type="common">Lichen-forming fungus</name>
    <dbReference type="NCBI Taxonomy" id="1263415"/>
    <lineage>
        <taxon>Eukaryota</taxon>
        <taxon>Fungi</taxon>
        <taxon>Dikarya</taxon>
        <taxon>Ascomycota</taxon>
        <taxon>Pezizomycotina</taxon>
        <taxon>Eurotiomycetes</taxon>
        <taxon>Chaetothyriomycetidae</taxon>
        <taxon>Verrucariales</taxon>
        <taxon>Verrucariaceae</taxon>
        <taxon>Endocarpon</taxon>
    </lineage>
</organism>
<evidence type="ECO:0000313" key="11">
    <source>
        <dbReference type="Proteomes" id="UP000019373"/>
    </source>
</evidence>
<evidence type="ECO:0000256" key="8">
    <source>
        <dbReference type="ARBA" id="ARBA00031347"/>
    </source>
</evidence>
<feature type="compositionally biased region" description="Polar residues" evidence="9">
    <location>
        <begin position="324"/>
        <end position="335"/>
    </location>
</feature>
<dbReference type="Pfam" id="PF04124">
    <property type="entry name" value="Dor1"/>
    <property type="match status" value="2"/>
</dbReference>
<dbReference type="HOGENOM" id="CLU_025395_1_0_1"/>
<dbReference type="GeneID" id="19241843"/>
<feature type="region of interest" description="Disordered" evidence="9">
    <location>
        <begin position="525"/>
        <end position="618"/>
    </location>
</feature>
<sequence length="618" mass="66856">MAADPLYELLASHLNPNVSTSSQVAPSSSVHFNATSYLSHLTSLSLSALSTTETQSLAQALNTNLLSLQALSSRSHRSVITTSNALSTLGEYLPALTSSAFNLRKGVPDLDEKAVAFLQRYSKSNTDNAVLDRRKRAMLLSRNVDRISDILELPTLLATAIASSSTPSASSGSAASSVNYSQALDLFAHIKRLQMIHPDSALVQSILEEAEGVMKDMTSNLISSLRGQNIRLAAAIRTIGWLRRVAPELATQGVRLSSAKCAQSSPYSTSRSFTHTSSEGSFGYLFLVCRLYNLLNMLEALAPLRDLADQETQQRLQRQTRSTITSPSHEQPSSQRKLFMYCHSAFTGQQTERYLKRYIEIFREQSFATVSMYKNIFPPASDDPNTITNSTSSSPAPATSPSTPSPPFLTLPQTLQTFPIHLISHLTSTLQQYLPNLTDPSARDSLLMQVLYAAGSLGRLGADFSMVIESLLDDDDDNDDKDKGEEEGEIGEKEIAQLKGEPARGLEAAEAAAAAVKDYDDAASLPLAQQTTSRERTTDQKPKDGGSDGDGGGDMPIPEWIRILQKHRLQSSRLEALSSSAPPSAPSSAGQDKQRLNTTTSSGLLPRKGSASQEAVVK</sequence>
<proteinExistence type="inferred from homology"/>
<name>U1GFH3_ENDPU</name>
<dbReference type="GO" id="GO:0017119">
    <property type="term" value="C:Golgi transport complex"/>
    <property type="evidence" value="ECO:0007669"/>
    <property type="project" value="InterPro"/>
</dbReference>
<dbReference type="PANTHER" id="PTHR21311">
    <property type="entry name" value="CONSERVED OLIGOMERIC GOLGI COMPLEX COMPONENT 8"/>
    <property type="match status" value="1"/>
</dbReference>
<feature type="region of interest" description="Disordered" evidence="9">
    <location>
        <begin position="312"/>
        <end position="335"/>
    </location>
</feature>
<evidence type="ECO:0000256" key="4">
    <source>
        <dbReference type="ARBA" id="ARBA00022448"/>
    </source>
</evidence>
<evidence type="ECO:0000256" key="9">
    <source>
        <dbReference type="SAM" id="MobiDB-lite"/>
    </source>
</evidence>
<dbReference type="Proteomes" id="UP000019373">
    <property type="component" value="Unassembled WGS sequence"/>
</dbReference>
<dbReference type="PANTHER" id="PTHR21311:SF0">
    <property type="entry name" value="CONSERVED OLIGOMERIC GOLGI COMPLEX SUBUNIT 8"/>
    <property type="match status" value="1"/>
</dbReference>
<dbReference type="EMBL" id="KE720764">
    <property type="protein sequence ID" value="ERF76397.1"/>
    <property type="molecule type" value="Genomic_DNA"/>
</dbReference>
<keyword evidence="6" id="KW-0333">Golgi apparatus</keyword>
<dbReference type="GO" id="GO:0006891">
    <property type="term" value="P:intra-Golgi vesicle-mediated transport"/>
    <property type="evidence" value="ECO:0007669"/>
    <property type="project" value="TreeGrafter"/>
</dbReference>
<feature type="compositionally biased region" description="Low complexity" evidence="9">
    <location>
        <begin position="312"/>
        <end position="323"/>
    </location>
</feature>
<dbReference type="GO" id="GO:0015031">
    <property type="term" value="P:protein transport"/>
    <property type="evidence" value="ECO:0007669"/>
    <property type="project" value="UniProtKB-KW"/>
</dbReference>
<reference evidence="11" key="1">
    <citation type="journal article" date="2014" name="BMC Genomics">
        <title>Genome characteristics reveal the impact of lichenization on lichen-forming fungus Endocarpon pusillum Hedwig (Verrucariales, Ascomycota).</title>
        <authorList>
            <person name="Wang Y.-Y."/>
            <person name="Liu B."/>
            <person name="Zhang X.-Y."/>
            <person name="Zhou Q.-M."/>
            <person name="Zhang T."/>
            <person name="Li H."/>
            <person name="Yu Y.-F."/>
            <person name="Zhang X.-L."/>
            <person name="Hao X.-Y."/>
            <person name="Wang M."/>
            <person name="Wang L."/>
            <person name="Wei J.-C."/>
        </authorList>
    </citation>
    <scope>NUCLEOTIDE SEQUENCE [LARGE SCALE GENOMIC DNA]</scope>
    <source>
        <strain evidence="11">Z07020 / HMAS-L-300199</strain>
    </source>
</reference>
<dbReference type="GO" id="GO:0000139">
    <property type="term" value="C:Golgi membrane"/>
    <property type="evidence" value="ECO:0007669"/>
    <property type="project" value="UniProtKB-SubCell"/>
</dbReference>
<feature type="compositionally biased region" description="Basic and acidic residues" evidence="9">
    <location>
        <begin position="533"/>
        <end position="546"/>
    </location>
</feature>
<gene>
    <name evidence="10" type="ORF">EPUS_06955</name>
</gene>
<dbReference type="OrthoDB" id="1661054at2759"/>
<evidence type="ECO:0000256" key="1">
    <source>
        <dbReference type="ARBA" id="ARBA00004395"/>
    </source>
</evidence>
<evidence type="ECO:0000256" key="3">
    <source>
        <dbReference type="ARBA" id="ARBA00020983"/>
    </source>
</evidence>